<name>A0A977L1E7_9CYAN</name>
<dbReference type="NCBIfam" id="TIGR01088">
    <property type="entry name" value="aroQ"/>
    <property type="match status" value="1"/>
</dbReference>
<dbReference type="PIRSF" id="PIRSF001399">
    <property type="entry name" value="DHquinase_II"/>
    <property type="match status" value="1"/>
</dbReference>
<dbReference type="InterPro" id="IPR001874">
    <property type="entry name" value="DHquinase_II"/>
</dbReference>
<dbReference type="InterPro" id="IPR018509">
    <property type="entry name" value="DHquinase_II_CS"/>
</dbReference>
<evidence type="ECO:0000256" key="8">
    <source>
        <dbReference type="PIRSR" id="PIRSR001399-1"/>
    </source>
</evidence>
<feature type="binding site" evidence="7 9">
    <location>
        <position position="89"/>
    </location>
    <ligand>
        <name>substrate</name>
    </ligand>
</feature>
<feature type="binding site" evidence="7 9">
    <location>
        <position position="82"/>
    </location>
    <ligand>
        <name>substrate</name>
    </ligand>
</feature>
<dbReference type="NCBIfam" id="NF003805">
    <property type="entry name" value="PRK05395.1-2"/>
    <property type="match status" value="1"/>
</dbReference>
<proteinExistence type="inferred from homology"/>
<dbReference type="PANTHER" id="PTHR21272">
    <property type="entry name" value="CATABOLIC 3-DEHYDROQUINASE"/>
    <property type="match status" value="1"/>
</dbReference>
<reference evidence="11" key="1">
    <citation type="submission" date="2021-04" db="EMBL/GenBank/DDBJ databases">
        <title>Genome sequence of Woronichinia naegeliana from Washington state freshwater lake bloom.</title>
        <authorList>
            <person name="Dreher T.W."/>
        </authorList>
    </citation>
    <scope>NUCLEOTIDE SEQUENCE</scope>
    <source>
        <strain evidence="11">WA131</strain>
    </source>
</reference>
<dbReference type="GO" id="GO:0019631">
    <property type="term" value="P:quinate catabolic process"/>
    <property type="evidence" value="ECO:0007669"/>
    <property type="project" value="TreeGrafter"/>
</dbReference>
<evidence type="ECO:0000256" key="6">
    <source>
        <dbReference type="ARBA" id="ARBA00023239"/>
    </source>
</evidence>
<dbReference type="EC" id="4.2.1.10" evidence="5 7"/>
<evidence type="ECO:0000256" key="10">
    <source>
        <dbReference type="PIRSR" id="PIRSR001399-3"/>
    </source>
</evidence>
<dbReference type="SUPFAM" id="SSF52304">
    <property type="entry name" value="Type II 3-dehydroquinate dehydratase"/>
    <property type="match status" value="1"/>
</dbReference>
<dbReference type="HAMAP" id="MF_00169">
    <property type="entry name" value="AroQ"/>
    <property type="match status" value="1"/>
</dbReference>
<keyword evidence="7" id="KW-0057">Aromatic amino acid biosynthesis</keyword>
<dbReference type="GO" id="GO:0009423">
    <property type="term" value="P:chorismate biosynthetic process"/>
    <property type="evidence" value="ECO:0007669"/>
    <property type="project" value="UniProtKB-UniRule"/>
</dbReference>
<dbReference type="GO" id="GO:0003855">
    <property type="term" value="F:3-dehydroquinate dehydratase activity"/>
    <property type="evidence" value="ECO:0007669"/>
    <property type="project" value="UniProtKB-UniRule"/>
</dbReference>
<evidence type="ECO:0000313" key="11">
    <source>
        <dbReference type="EMBL" id="UXE63753.1"/>
    </source>
</evidence>
<dbReference type="KEGG" id="wna:KA717_14935"/>
<evidence type="ECO:0000256" key="3">
    <source>
        <dbReference type="ARBA" id="ARBA00011037"/>
    </source>
</evidence>
<dbReference type="EMBL" id="CP073041">
    <property type="protein sequence ID" value="UXE63753.1"/>
    <property type="molecule type" value="Genomic_DNA"/>
</dbReference>
<dbReference type="AlphaFoldDB" id="A0A977L1E7"/>
<dbReference type="CDD" id="cd00466">
    <property type="entry name" value="DHQase_II"/>
    <property type="match status" value="1"/>
</dbReference>
<evidence type="ECO:0000256" key="5">
    <source>
        <dbReference type="ARBA" id="ARBA00012060"/>
    </source>
</evidence>
<feature type="binding site" evidence="7 9">
    <location>
        <position position="76"/>
    </location>
    <ligand>
        <name>substrate</name>
    </ligand>
</feature>
<comment type="catalytic activity">
    <reaction evidence="1 7">
        <text>3-dehydroquinate = 3-dehydroshikimate + H2O</text>
        <dbReference type="Rhea" id="RHEA:21096"/>
        <dbReference type="ChEBI" id="CHEBI:15377"/>
        <dbReference type="ChEBI" id="CHEBI:16630"/>
        <dbReference type="ChEBI" id="CHEBI:32364"/>
        <dbReference type="EC" id="4.2.1.10"/>
    </reaction>
</comment>
<dbReference type="InterPro" id="IPR036441">
    <property type="entry name" value="DHquinase_II_sf"/>
</dbReference>
<comment type="function">
    <text evidence="7">Catalyzes a trans-dehydration via an enolate intermediate.</text>
</comment>
<evidence type="ECO:0000256" key="4">
    <source>
        <dbReference type="ARBA" id="ARBA00011193"/>
    </source>
</evidence>
<feature type="active site" description="Proton acceptor" evidence="7 8">
    <location>
        <position position="25"/>
    </location>
</feature>
<dbReference type="Proteomes" id="UP001065613">
    <property type="component" value="Chromosome"/>
</dbReference>
<evidence type="ECO:0000256" key="7">
    <source>
        <dbReference type="HAMAP-Rule" id="MF_00169"/>
    </source>
</evidence>
<dbReference type="GO" id="GO:0009073">
    <property type="term" value="P:aromatic amino acid family biosynthetic process"/>
    <property type="evidence" value="ECO:0007669"/>
    <property type="project" value="UniProtKB-KW"/>
</dbReference>
<evidence type="ECO:0000256" key="2">
    <source>
        <dbReference type="ARBA" id="ARBA00004902"/>
    </source>
</evidence>
<dbReference type="NCBIfam" id="NF003804">
    <property type="entry name" value="PRK05395.1-1"/>
    <property type="match status" value="1"/>
</dbReference>
<keyword evidence="7" id="KW-0028">Amino-acid biosynthesis</keyword>
<dbReference type="PROSITE" id="PS01029">
    <property type="entry name" value="DEHYDROQUINASE_II"/>
    <property type="match status" value="1"/>
</dbReference>
<keyword evidence="6 7" id="KW-0456">Lyase</keyword>
<evidence type="ECO:0000256" key="9">
    <source>
        <dbReference type="PIRSR" id="PIRSR001399-2"/>
    </source>
</evidence>
<dbReference type="GO" id="GO:0008652">
    <property type="term" value="P:amino acid biosynthetic process"/>
    <property type="evidence" value="ECO:0007669"/>
    <property type="project" value="UniProtKB-KW"/>
</dbReference>
<comment type="similarity">
    <text evidence="3 7">Belongs to the type-II 3-dehydroquinase family.</text>
</comment>
<accession>A0A977L1E7</accession>
<dbReference type="NCBIfam" id="NF003806">
    <property type="entry name" value="PRK05395.1-3"/>
    <property type="match status" value="1"/>
</dbReference>
<feature type="binding site" evidence="7 9">
    <location>
        <begin position="103"/>
        <end position="104"/>
    </location>
    <ligand>
        <name>substrate</name>
    </ligand>
</feature>
<gene>
    <name evidence="7 11" type="primary">aroQ</name>
    <name evidence="11" type="ORF">KA717_14935</name>
</gene>
<comment type="subunit">
    <text evidence="4 7">Homododecamer.</text>
</comment>
<feature type="binding site" evidence="7 9">
    <location>
        <position position="113"/>
    </location>
    <ligand>
        <name>substrate</name>
    </ligand>
</feature>
<protein>
    <recommendedName>
        <fullName evidence="5 7">3-dehydroquinate dehydratase</fullName>
        <shortName evidence="7">3-dehydroquinase</shortName>
        <ecNumber evidence="5 7">4.2.1.10</ecNumber>
    </recommendedName>
    <alternativeName>
        <fullName evidence="7">Type II DHQase</fullName>
    </alternativeName>
</protein>
<feature type="site" description="Transition state stabilizer" evidence="7 10">
    <location>
        <position position="20"/>
    </location>
</feature>
<dbReference type="Pfam" id="PF01220">
    <property type="entry name" value="DHquinase_II"/>
    <property type="match status" value="1"/>
</dbReference>
<evidence type="ECO:0000256" key="1">
    <source>
        <dbReference type="ARBA" id="ARBA00001864"/>
    </source>
</evidence>
<comment type="pathway">
    <text evidence="2 7">Metabolic intermediate biosynthesis; chorismate biosynthesis; chorismate from D-erythrose 4-phosphate and phosphoenolpyruvate: step 3/7.</text>
</comment>
<dbReference type="Gene3D" id="3.40.50.9100">
    <property type="entry name" value="Dehydroquinase, class II"/>
    <property type="match status" value="1"/>
</dbReference>
<feature type="active site" description="Proton donor" evidence="7 8">
    <location>
        <position position="102"/>
    </location>
</feature>
<dbReference type="PANTHER" id="PTHR21272:SF3">
    <property type="entry name" value="CATABOLIC 3-DEHYDROQUINASE"/>
    <property type="match status" value="1"/>
</dbReference>
<dbReference type="NCBIfam" id="NF003807">
    <property type="entry name" value="PRK05395.1-4"/>
    <property type="match status" value="1"/>
</dbReference>
<organism evidence="11">
    <name type="scientific">Woronichinia naegeliana WA131</name>
    <dbReference type="NCBI Taxonomy" id="2824559"/>
    <lineage>
        <taxon>Bacteria</taxon>
        <taxon>Bacillati</taxon>
        <taxon>Cyanobacteriota</taxon>
        <taxon>Cyanophyceae</taxon>
        <taxon>Synechococcales</taxon>
        <taxon>Coelosphaeriaceae</taxon>
        <taxon>Woronichinia</taxon>
    </lineage>
</organism>
<sequence>MPLLSLLVLHGPNLNLLGQREPHIYGSLTLASINQRLAEIADQNGAALAIAQSNQEGVLVDHIQAALNQHQGIMINAGAYTHTSVAIRDALSAVKIPTVEVHLSNIYQRETFRHHSYIAPIAIGQISGFGANSYYLGLQALIDYLLLNPRGVKS</sequence>